<dbReference type="Pfam" id="PF00069">
    <property type="entry name" value="Pkinase"/>
    <property type="match status" value="1"/>
</dbReference>
<dbReference type="InterPro" id="IPR005532">
    <property type="entry name" value="SUMF_dom"/>
</dbReference>
<dbReference type="InterPro" id="IPR011009">
    <property type="entry name" value="Kinase-like_dom_sf"/>
</dbReference>
<dbReference type="RefSeq" id="WP_394842907.1">
    <property type="nucleotide sequence ID" value="NZ_CP089982.1"/>
</dbReference>
<name>A0ABZ2K400_9BACT</name>
<dbReference type="PROSITE" id="PS00108">
    <property type="entry name" value="PROTEIN_KINASE_ST"/>
    <property type="match status" value="1"/>
</dbReference>
<keyword evidence="6" id="KW-0808">Transferase</keyword>
<protein>
    <submittedName>
        <fullName evidence="6">Bifunctional serine/threonine-protein kinase/formylglycine-generating enzyme family protein</fullName>
    </submittedName>
</protein>
<feature type="binding site" evidence="3">
    <location>
        <position position="53"/>
    </location>
    <ligand>
        <name>ATP</name>
        <dbReference type="ChEBI" id="CHEBI:30616"/>
    </ligand>
</feature>
<keyword evidence="6" id="KW-0418">Kinase</keyword>
<dbReference type="PANTHER" id="PTHR23150">
    <property type="entry name" value="SULFATASE MODIFYING FACTOR 1, 2"/>
    <property type="match status" value="1"/>
</dbReference>
<dbReference type="Gene3D" id="1.10.510.10">
    <property type="entry name" value="Transferase(Phosphotransferase) domain 1"/>
    <property type="match status" value="1"/>
</dbReference>
<feature type="domain" description="Protein kinase" evidence="5">
    <location>
        <begin position="24"/>
        <end position="316"/>
    </location>
</feature>
<sequence>MPALTIPVTIDALDILGRTIDGKYRVEELVGQGGFALVYRAMHTIWNKPVAIKLFTALANVLPDQRDRFMASFVQEGALLTELSARSSNIVQARDVGTYTSPDGHWLPYMVLEWLDGVTLARVLTEERASKQPPWSVGEMMTFLGPVAAALEVAHARGIAHRDIKPGNLFVLGKNARAGGTVVKLLDFGLAKMMADESQLHAALAKTGTNIKSFTPAYGAPEQFTRTYGATGPWTDVFALALVAVRMLSGRRALDGDDVAQLAYSACSVERRPTPRALGAEVSDEVERVFARALAVQTTDRYASAGAFWLALEAALRPVPPVEESVSIPVAEPEKPSQGPRGGGALRIAAGILALTLIAVFAFFRFHQRTKSQEAPPAPSGMPPAPVLAAAVVTTCPDDTVEIPAGQYFMGSDRKDTHPNQKPTHHVKVAAFCMDIHEVTARDYKACSQIGQCRRAPVDVDWPGITRQERKAYSTACTGAAPDKADHPINCVTWPMAHAYCAARGKRLPTEAEWEYAARGPDGRTFPWGDEAPTPLLVNACGSECSAWGDSKGVELDMLYSTSDGYPTTSPVGKFPSGKSRYGLYDVAGNVWEWVADWYGDYSAVEAENPTGPENGDRRVIRGGGWNGAFDDWLLPSFRYAQDPEARSHGIGFRCAKSL</sequence>
<dbReference type="Proteomes" id="UP001379533">
    <property type="component" value="Chromosome"/>
</dbReference>
<dbReference type="EMBL" id="CP089982">
    <property type="protein sequence ID" value="WXA92290.1"/>
    <property type="molecule type" value="Genomic_DNA"/>
</dbReference>
<keyword evidence="4" id="KW-0812">Transmembrane</keyword>
<dbReference type="CDD" id="cd14014">
    <property type="entry name" value="STKc_PknB_like"/>
    <property type="match status" value="1"/>
</dbReference>
<dbReference type="PANTHER" id="PTHR23150:SF19">
    <property type="entry name" value="FORMYLGLYCINE-GENERATING ENZYME"/>
    <property type="match status" value="1"/>
</dbReference>
<dbReference type="GO" id="GO:0016301">
    <property type="term" value="F:kinase activity"/>
    <property type="evidence" value="ECO:0007669"/>
    <property type="project" value="UniProtKB-KW"/>
</dbReference>
<reference evidence="6 7" key="1">
    <citation type="submission" date="2021-12" db="EMBL/GenBank/DDBJ databases">
        <title>Discovery of the Pendulisporaceae a myxobacterial family with distinct sporulation behavior and unique specialized metabolism.</title>
        <authorList>
            <person name="Garcia R."/>
            <person name="Popoff A."/>
            <person name="Bader C.D."/>
            <person name="Loehr J."/>
            <person name="Walesch S."/>
            <person name="Walt C."/>
            <person name="Boldt J."/>
            <person name="Bunk B."/>
            <person name="Haeckl F.J.F.P.J."/>
            <person name="Gunesch A.P."/>
            <person name="Birkelbach J."/>
            <person name="Nuebel U."/>
            <person name="Pietschmann T."/>
            <person name="Bach T."/>
            <person name="Mueller R."/>
        </authorList>
    </citation>
    <scope>NUCLEOTIDE SEQUENCE [LARGE SCALE GENOMIC DNA]</scope>
    <source>
        <strain evidence="6 7">MSr12523</strain>
    </source>
</reference>
<dbReference type="SUPFAM" id="SSF56436">
    <property type="entry name" value="C-type lectin-like"/>
    <property type="match status" value="1"/>
</dbReference>
<dbReference type="PROSITE" id="PS00107">
    <property type="entry name" value="PROTEIN_KINASE_ATP"/>
    <property type="match status" value="1"/>
</dbReference>
<dbReference type="InterPro" id="IPR042095">
    <property type="entry name" value="SUMF_sf"/>
</dbReference>
<keyword evidence="2 3" id="KW-0067">ATP-binding</keyword>
<organism evidence="6 7">
    <name type="scientific">Pendulispora brunnea</name>
    <dbReference type="NCBI Taxonomy" id="2905690"/>
    <lineage>
        <taxon>Bacteria</taxon>
        <taxon>Pseudomonadati</taxon>
        <taxon>Myxococcota</taxon>
        <taxon>Myxococcia</taxon>
        <taxon>Myxococcales</taxon>
        <taxon>Sorangiineae</taxon>
        <taxon>Pendulisporaceae</taxon>
        <taxon>Pendulispora</taxon>
    </lineage>
</organism>
<keyword evidence="7" id="KW-1185">Reference proteome</keyword>
<evidence type="ECO:0000313" key="6">
    <source>
        <dbReference type="EMBL" id="WXA92290.1"/>
    </source>
</evidence>
<evidence type="ECO:0000256" key="2">
    <source>
        <dbReference type="ARBA" id="ARBA00022840"/>
    </source>
</evidence>
<dbReference type="Gene3D" id="3.30.200.20">
    <property type="entry name" value="Phosphorylase Kinase, domain 1"/>
    <property type="match status" value="1"/>
</dbReference>
<dbReference type="PROSITE" id="PS50011">
    <property type="entry name" value="PROTEIN_KINASE_DOM"/>
    <property type="match status" value="1"/>
</dbReference>
<keyword evidence="4" id="KW-0472">Membrane</keyword>
<dbReference type="InterPro" id="IPR051043">
    <property type="entry name" value="Sulfatase_Mod_Factor_Kinase"/>
</dbReference>
<dbReference type="InterPro" id="IPR017441">
    <property type="entry name" value="Protein_kinase_ATP_BS"/>
</dbReference>
<evidence type="ECO:0000256" key="4">
    <source>
        <dbReference type="SAM" id="Phobius"/>
    </source>
</evidence>
<gene>
    <name evidence="6" type="ORF">LZC95_38275</name>
</gene>
<evidence type="ECO:0000259" key="5">
    <source>
        <dbReference type="PROSITE" id="PS50011"/>
    </source>
</evidence>
<dbReference type="InterPro" id="IPR000719">
    <property type="entry name" value="Prot_kinase_dom"/>
</dbReference>
<dbReference type="Gene3D" id="3.90.1580.10">
    <property type="entry name" value="paralog of FGE (formylglycine-generating enzyme)"/>
    <property type="match status" value="1"/>
</dbReference>
<keyword evidence="4" id="KW-1133">Transmembrane helix</keyword>
<evidence type="ECO:0000256" key="3">
    <source>
        <dbReference type="PROSITE-ProRule" id="PRU10141"/>
    </source>
</evidence>
<evidence type="ECO:0000256" key="1">
    <source>
        <dbReference type="ARBA" id="ARBA00022741"/>
    </source>
</evidence>
<dbReference type="SMART" id="SM00220">
    <property type="entry name" value="S_TKc"/>
    <property type="match status" value="1"/>
</dbReference>
<dbReference type="Pfam" id="PF03781">
    <property type="entry name" value="FGE-sulfatase"/>
    <property type="match status" value="1"/>
</dbReference>
<feature type="transmembrane region" description="Helical" evidence="4">
    <location>
        <begin position="344"/>
        <end position="364"/>
    </location>
</feature>
<keyword evidence="1 3" id="KW-0547">Nucleotide-binding</keyword>
<dbReference type="SUPFAM" id="SSF56112">
    <property type="entry name" value="Protein kinase-like (PK-like)"/>
    <property type="match status" value="1"/>
</dbReference>
<accession>A0ABZ2K400</accession>
<evidence type="ECO:0000313" key="7">
    <source>
        <dbReference type="Proteomes" id="UP001379533"/>
    </source>
</evidence>
<proteinExistence type="predicted"/>
<dbReference type="InterPro" id="IPR016187">
    <property type="entry name" value="CTDL_fold"/>
</dbReference>
<dbReference type="InterPro" id="IPR008271">
    <property type="entry name" value="Ser/Thr_kinase_AS"/>
</dbReference>